<dbReference type="SUPFAM" id="SSF53383">
    <property type="entry name" value="PLP-dependent transferases"/>
    <property type="match status" value="1"/>
</dbReference>
<proteinExistence type="inferred from homology"/>
<dbReference type="InterPro" id="IPR015424">
    <property type="entry name" value="PyrdxlP-dep_Trfase"/>
</dbReference>
<evidence type="ECO:0000313" key="7">
    <source>
        <dbReference type="Proteomes" id="UP000005139"/>
    </source>
</evidence>
<dbReference type="InterPro" id="IPR015422">
    <property type="entry name" value="PyrdxlP-dep_Trfase_small"/>
</dbReference>
<evidence type="ECO:0000256" key="1">
    <source>
        <dbReference type="ARBA" id="ARBA00001933"/>
    </source>
</evidence>
<protein>
    <submittedName>
        <fullName evidence="6">Threonine aldolase</fullName>
    </submittedName>
</protein>
<dbReference type="Proteomes" id="UP000005139">
    <property type="component" value="Unassembled WGS sequence"/>
</dbReference>
<comment type="cofactor">
    <cofactor evidence="1">
        <name>pyridoxal 5'-phosphate</name>
        <dbReference type="ChEBI" id="CHEBI:597326"/>
    </cofactor>
</comment>
<keyword evidence="4" id="KW-0456">Lyase</keyword>
<reference evidence="6 7" key="1">
    <citation type="submission" date="2007-01" db="EMBL/GenBank/DDBJ databases">
        <title>Annotation of the draft genome assembly of Thermosinus carboxydivorans Nor1.</title>
        <authorList>
            <consortium name="US DOE Joint Genome Institute (JGI-ORNL)"/>
            <person name="Larimer F."/>
            <person name="Land M."/>
            <person name="Hauser L."/>
        </authorList>
    </citation>
    <scope>NUCLEOTIDE SEQUENCE [LARGE SCALE GENOMIC DNA]</scope>
    <source>
        <strain evidence="6 7">Nor1</strain>
    </source>
</reference>
<dbReference type="Pfam" id="PF01212">
    <property type="entry name" value="Beta_elim_lyase"/>
    <property type="match status" value="1"/>
</dbReference>
<dbReference type="eggNOG" id="COG2008">
    <property type="taxonomic scope" value="Bacteria"/>
</dbReference>
<organism evidence="6 7">
    <name type="scientific">Thermosinus carboxydivorans Nor1</name>
    <dbReference type="NCBI Taxonomy" id="401526"/>
    <lineage>
        <taxon>Bacteria</taxon>
        <taxon>Bacillati</taxon>
        <taxon>Bacillota</taxon>
        <taxon>Negativicutes</taxon>
        <taxon>Selenomonadales</taxon>
        <taxon>Sporomusaceae</taxon>
        <taxon>Thermosinus</taxon>
    </lineage>
</organism>
<comment type="similarity">
    <text evidence="2">Belongs to the threonine aldolase family.</text>
</comment>
<reference evidence="6 7" key="2">
    <citation type="submission" date="2007-01" db="EMBL/GenBank/DDBJ databases">
        <title>Sequencing of the draft genome and assembly of Thermosinus carboxydivorans Nor1.</title>
        <authorList>
            <consortium name="US DOE Joint Genome Institute (JGI-PGF)"/>
            <person name="Copeland A."/>
            <person name="Lucas S."/>
            <person name="Lapidus A."/>
            <person name="Barry K."/>
            <person name="Glavina del Rio T."/>
            <person name="Dalin E."/>
            <person name="Tice H."/>
            <person name="Bruce D."/>
            <person name="Pitluck S."/>
            <person name="Richardson P."/>
        </authorList>
    </citation>
    <scope>NUCLEOTIDE SEQUENCE [LARGE SCALE GENOMIC DNA]</scope>
    <source>
        <strain evidence="6 7">Nor1</strain>
    </source>
</reference>
<evidence type="ECO:0000256" key="2">
    <source>
        <dbReference type="ARBA" id="ARBA00006966"/>
    </source>
</evidence>
<gene>
    <name evidence="6" type="ORF">TcarDRAFT_0033</name>
</gene>
<dbReference type="PANTHER" id="PTHR48097">
    <property type="entry name" value="L-THREONINE ALDOLASE-RELATED"/>
    <property type="match status" value="1"/>
</dbReference>
<sequence length="155" mass="17039">MPILCNCVCLRGWALPGPGSLLVGPQELIDRARRYRKMLGGGLRQAGILAAAGIVALETMVDRLAEDHQHARMLGEAMAEMGLAIDLETVQTNIVIFDVSSIDVTANTFVAKLRERGIKVNAFGEYKIRMVTHYGVTREDIRYTVDILAKLVKGE</sequence>
<dbReference type="GO" id="GO:0008732">
    <property type="term" value="F:L-allo-threonine aldolase activity"/>
    <property type="evidence" value="ECO:0007669"/>
    <property type="project" value="TreeGrafter"/>
</dbReference>
<evidence type="ECO:0000256" key="4">
    <source>
        <dbReference type="ARBA" id="ARBA00023239"/>
    </source>
</evidence>
<dbReference type="Gene3D" id="3.40.640.10">
    <property type="entry name" value="Type I PLP-dependent aspartate aminotransferase-like (Major domain)"/>
    <property type="match status" value="1"/>
</dbReference>
<dbReference type="Gene3D" id="3.90.1150.10">
    <property type="entry name" value="Aspartate Aminotransferase, domain 1"/>
    <property type="match status" value="1"/>
</dbReference>
<keyword evidence="3" id="KW-0663">Pyridoxal phosphate</keyword>
<evidence type="ECO:0000259" key="5">
    <source>
        <dbReference type="Pfam" id="PF01212"/>
    </source>
</evidence>
<dbReference type="PANTHER" id="PTHR48097:SF9">
    <property type="entry name" value="L-THREONINE ALDOLASE"/>
    <property type="match status" value="1"/>
</dbReference>
<accession>A1HU89</accession>
<evidence type="ECO:0000313" key="6">
    <source>
        <dbReference type="EMBL" id="EAX46397.1"/>
    </source>
</evidence>
<dbReference type="FunFam" id="3.90.1150.10:FF:000041">
    <property type="entry name" value="Low-specificity L-threonine aldolase"/>
    <property type="match status" value="1"/>
</dbReference>
<dbReference type="InterPro" id="IPR015421">
    <property type="entry name" value="PyrdxlP-dep_Trfase_major"/>
</dbReference>
<name>A1HU89_9FIRM</name>
<evidence type="ECO:0000256" key="3">
    <source>
        <dbReference type="ARBA" id="ARBA00022898"/>
    </source>
</evidence>
<dbReference type="EMBL" id="AAWL01000035">
    <property type="protein sequence ID" value="EAX46397.1"/>
    <property type="molecule type" value="Genomic_DNA"/>
</dbReference>
<dbReference type="GO" id="GO:0005829">
    <property type="term" value="C:cytosol"/>
    <property type="evidence" value="ECO:0007669"/>
    <property type="project" value="TreeGrafter"/>
</dbReference>
<dbReference type="InterPro" id="IPR001597">
    <property type="entry name" value="ArAA_b-elim_lyase/Thr_aldolase"/>
</dbReference>
<dbReference type="AlphaFoldDB" id="A1HU89"/>
<feature type="domain" description="Aromatic amino acid beta-eliminating lyase/threonine aldolase" evidence="5">
    <location>
        <begin position="19"/>
        <end position="99"/>
    </location>
</feature>
<dbReference type="GO" id="GO:0006545">
    <property type="term" value="P:glycine biosynthetic process"/>
    <property type="evidence" value="ECO:0007669"/>
    <property type="project" value="TreeGrafter"/>
</dbReference>
<dbReference type="GO" id="GO:0006567">
    <property type="term" value="P:L-threonine catabolic process"/>
    <property type="evidence" value="ECO:0007669"/>
    <property type="project" value="TreeGrafter"/>
</dbReference>
<keyword evidence="7" id="KW-1185">Reference proteome</keyword>
<comment type="caution">
    <text evidence="6">The sequence shown here is derived from an EMBL/GenBank/DDBJ whole genome shotgun (WGS) entry which is preliminary data.</text>
</comment>